<evidence type="ECO:0000256" key="6">
    <source>
        <dbReference type="SAM" id="SignalP"/>
    </source>
</evidence>
<proteinExistence type="predicted"/>
<evidence type="ECO:0000256" key="3">
    <source>
        <dbReference type="ARBA" id="ARBA00023237"/>
    </source>
</evidence>
<dbReference type="AlphaFoldDB" id="A0A7W8VGR8"/>
<dbReference type="RefSeq" id="WP_312893931.1">
    <property type="nucleotide sequence ID" value="NZ_BAAAJD010000089.1"/>
</dbReference>
<evidence type="ECO:0000313" key="9">
    <source>
        <dbReference type="Proteomes" id="UP000572635"/>
    </source>
</evidence>
<dbReference type="PRINTS" id="PR01021">
    <property type="entry name" value="OMPADOMAIN"/>
</dbReference>
<feature type="chain" id="PRO_5031457330" evidence="6">
    <location>
        <begin position="31"/>
        <end position="201"/>
    </location>
</feature>
<keyword evidence="6" id="KW-0732">Signal</keyword>
<organism evidence="8 9">
    <name type="scientific">Nocardiopsis composta</name>
    <dbReference type="NCBI Taxonomy" id="157465"/>
    <lineage>
        <taxon>Bacteria</taxon>
        <taxon>Bacillati</taxon>
        <taxon>Actinomycetota</taxon>
        <taxon>Actinomycetes</taxon>
        <taxon>Streptosporangiales</taxon>
        <taxon>Nocardiopsidaceae</taxon>
        <taxon>Nocardiopsis</taxon>
    </lineage>
</organism>
<dbReference type="InterPro" id="IPR006664">
    <property type="entry name" value="OMP_bac"/>
</dbReference>
<feature type="compositionally biased region" description="Basic and acidic residues" evidence="5">
    <location>
        <begin position="192"/>
        <end position="201"/>
    </location>
</feature>
<dbReference type="InterPro" id="IPR050330">
    <property type="entry name" value="Bact_OuterMem_StrucFunc"/>
</dbReference>
<reference evidence="8 9" key="1">
    <citation type="submission" date="2020-08" db="EMBL/GenBank/DDBJ databases">
        <title>Sequencing the genomes of 1000 actinobacteria strains.</title>
        <authorList>
            <person name="Klenk H.-P."/>
        </authorList>
    </citation>
    <scope>NUCLEOTIDE SEQUENCE [LARGE SCALE GENOMIC DNA]</scope>
    <source>
        <strain evidence="8 9">DSM 44551</strain>
    </source>
</reference>
<feature type="signal peptide" evidence="6">
    <location>
        <begin position="1"/>
        <end position="30"/>
    </location>
</feature>
<name>A0A7W8VGR8_9ACTN</name>
<dbReference type="EMBL" id="JACHDB010000002">
    <property type="protein sequence ID" value="MBB5435911.1"/>
    <property type="molecule type" value="Genomic_DNA"/>
</dbReference>
<dbReference type="Pfam" id="PF00691">
    <property type="entry name" value="OmpA"/>
    <property type="match status" value="1"/>
</dbReference>
<evidence type="ECO:0000256" key="5">
    <source>
        <dbReference type="SAM" id="MobiDB-lite"/>
    </source>
</evidence>
<protein>
    <submittedName>
        <fullName evidence="8">Outer membrane protein OmpA-like peptidoglycan-associated protein</fullName>
    </submittedName>
</protein>
<dbReference type="CDD" id="cd07185">
    <property type="entry name" value="OmpA_C-like"/>
    <property type="match status" value="1"/>
</dbReference>
<dbReference type="GO" id="GO:0009279">
    <property type="term" value="C:cell outer membrane"/>
    <property type="evidence" value="ECO:0007669"/>
    <property type="project" value="UniProtKB-SubCell"/>
</dbReference>
<evidence type="ECO:0000259" key="7">
    <source>
        <dbReference type="PROSITE" id="PS51123"/>
    </source>
</evidence>
<dbReference type="Gene3D" id="3.30.1330.60">
    <property type="entry name" value="OmpA-like domain"/>
    <property type="match status" value="1"/>
</dbReference>
<sequence length="201" mass="20347">MSAPAFPLPRTAVLAASVAALLLVPVPAAADPAATAGDPESPSADSLAASVTSIDPDAAVTGIDPAGSVEELEQEEITGSSTTVTISADVLFAFDEAELTDAAQSTVAELAGRLEGVSGTVQVVGHSDGIGEESYNQDLSERRAEAVKEAIEEELGSGAPEIEAEGRGSDEPIAEETDSEGADIPSARAQNRRVEITFEGG</sequence>
<dbReference type="InterPro" id="IPR036737">
    <property type="entry name" value="OmpA-like_sf"/>
</dbReference>
<evidence type="ECO:0000256" key="1">
    <source>
        <dbReference type="ARBA" id="ARBA00004442"/>
    </source>
</evidence>
<evidence type="ECO:0000256" key="4">
    <source>
        <dbReference type="PROSITE-ProRule" id="PRU00473"/>
    </source>
</evidence>
<feature type="region of interest" description="Disordered" evidence="5">
    <location>
        <begin position="151"/>
        <end position="201"/>
    </location>
</feature>
<evidence type="ECO:0000256" key="2">
    <source>
        <dbReference type="ARBA" id="ARBA00023136"/>
    </source>
</evidence>
<comment type="subcellular location">
    <subcellularLocation>
        <location evidence="1">Cell outer membrane</location>
    </subcellularLocation>
</comment>
<dbReference type="PANTHER" id="PTHR30329">
    <property type="entry name" value="STATOR ELEMENT OF FLAGELLAR MOTOR COMPLEX"/>
    <property type="match status" value="1"/>
</dbReference>
<accession>A0A7W8VGR8</accession>
<comment type="caution">
    <text evidence="8">The sequence shown here is derived from an EMBL/GenBank/DDBJ whole genome shotgun (WGS) entry which is preliminary data.</text>
</comment>
<dbReference type="PANTHER" id="PTHR30329:SF21">
    <property type="entry name" value="LIPOPROTEIN YIAD-RELATED"/>
    <property type="match status" value="1"/>
</dbReference>
<dbReference type="Proteomes" id="UP000572635">
    <property type="component" value="Unassembled WGS sequence"/>
</dbReference>
<dbReference type="InterPro" id="IPR006665">
    <property type="entry name" value="OmpA-like"/>
</dbReference>
<gene>
    <name evidence="8" type="ORF">HDA36_006059</name>
</gene>
<dbReference type="SUPFAM" id="SSF103088">
    <property type="entry name" value="OmpA-like"/>
    <property type="match status" value="1"/>
</dbReference>
<keyword evidence="3" id="KW-0998">Cell outer membrane</keyword>
<feature type="domain" description="OmpA-like" evidence="7">
    <location>
        <begin position="79"/>
        <end position="201"/>
    </location>
</feature>
<feature type="compositionally biased region" description="Acidic residues" evidence="5">
    <location>
        <begin position="172"/>
        <end position="181"/>
    </location>
</feature>
<dbReference type="PROSITE" id="PS51123">
    <property type="entry name" value="OMPA_2"/>
    <property type="match status" value="1"/>
</dbReference>
<evidence type="ECO:0000313" key="8">
    <source>
        <dbReference type="EMBL" id="MBB5435911.1"/>
    </source>
</evidence>
<keyword evidence="9" id="KW-1185">Reference proteome</keyword>
<keyword evidence="2 4" id="KW-0472">Membrane</keyword>